<feature type="domain" description="DUF2268" evidence="1">
    <location>
        <begin position="65"/>
        <end position="256"/>
    </location>
</feature>
<dbReference type="EMBL" id="JBHTKJ010000065">
    <property type="protein sequence ID" value="MFD1040214.1"/>
    <property type="molecule type" value="Genomic_DNA"/>
</dbReference>
<evidence type="ECO:0000259" key="1">
    <source>
        <dbReference type="Pfam" id="PF10026"/>
    </source>
</evidence>
<sequence length="259" mass="30355">MSVVRTDKWLQESYDDPLKLCKKIKSYFDGVQTSEIYDYLTIHGMYRRPSTNNSDLVKSLQDNKVWQIVVKEKRQLQKLWNGPTIPVFILPSDPDNHKLVKDHNGKSGLAFGDKMFLFLSESNTEMEIRALFTHEYNHVCRLANYQKKENDYVLLDTIMLEGLAENAVRERLGKENTAGWTSYYSQDQLKKIWNSLVRPNRQASKNDRKHHEILYGLHFHPKMAGYCVGYYLVEKYLDKQRITCKDLLPVSSDRIAQLN</sequence>
<proteinExistence type="predicted"/>
<comment type="caution">
    <text evidence="2">The sequence shown here is derived from an EMBL/GenBank/DDBJ whole genome shotgun (WGS) entry which is preliminary data.</text>
</comment>
<keyword evidence="3" id="KW-1185">Reference proteome</keyword>
<accession>A0ABW3LSA2</accession>
<name>A0ABW3LSA2_9BACI</name>
<dbReference type="Proteomes" id="UP001597040">
    <property type="component" value="Unassembled WGS sequence"/>
</dbReference>
<reference evidence="3" key="1">
    <citation type="journal article" date="2019" name="Int. J. Syst. Evol. Microbiol.">
        <title>The Global Catalogue of Microorganisms (GCM) 10K type strain sequencing project: providing services to taxonomists for standard genome sequencing and annotation.</title>
        <authorList>
            <consortium name="The Broad Institute Genomics Platform"/>
            <consortium name="The Broad Institute Genome Sequencing Center for Infectious Disease"/>
            <person name="Wu L."/>
            <person name="Ma J."/>
        </authorList>
    </citation>
    <scope>NUCLEOTIDE SEQUENCE [LARGE SCALE GENOMIC DNA]</scope>
    <source>
        <strain evidence="3">CCUG 56754</strain>
    </source>
</reference>
<gene>
    <name evidence="2" type="ORF">ACFQ3N_17715</name>
</gene>
<protein>
    <submittedName>
        <fullName evidence="2">DUF2268 domain-containing protein</fullName>
    </submittedName>
</protein>
<evidence type="ECO:0000313" key="2">
    <source>
        <dbReference type="EMBL" id="MFD1040214.1"/>
    </source>
</evidence>
<dbReference type="Pfam" id="PF10026">
    <property type="entry name" value="DUF2268"/>
    <property type="match status" value="1"/>
</dbReference>
<organism evidence="2 3">
    <name type="scientific">Virgibacillus byunsanensis</name>
    <dbReference type="NCBI Taxonomy" id="570945"/>
    <lineage>
        <taxon>Bacteria</taxon>
        <taxon>Bacillati</taxon>
        <taxon>Bacillota</taxon>
        <taxon>Bacilli</taxon>
        <taxon>Bacillales</taxon>
        <taxon>Bacillaceae</taxon>
        <taxon>Virgibacillus</taxon>
    </lineage>
</organism>
<dbReference type="InterPro" id="IPR018728">
    <property type="entry name" value="DUF2268"/>
</dbReference>
<dbReference type="RefSeq" id="WP_390364082.1">
    <property type="nucleotide sequence ID" value="NZ_JBHTKJ010000065.1"/>
</dbReference>
<evidence type="ECO:0000313" key="3">
    <source>
        <dbReference type="Proteomes" id="UP001597040"/>
    </source>
</evidence>